<dbReference type="GO" id="GO:0016042">
    <property type="term" value="P:lipid catabolic process"/>
    <property type="evidence" value="ECO:0007669"/>
    <property type="project" value="UniProtKB-KW"/>
</dbReference>
<dbReference type="GO" id="GO:0003847">
    <property type="term" value="F:1-alkyl-2-acetylglycerophosphocholine esterase activity"/>
    <property type="evidence" value="ECO:0007669"/>
    <property type="project" value="TreeGrafter"/>
</dbReference>
<protein>
    <submittedName>
        <fullName evidence="5">Dienelactone hydrolase</fullName>
    </submittedName>
</protein>
<evidence type="ECO:0000256" key="4">
    <source>
        <dbReference type="SAM" id="SignalP"/>
    </source>
</evidence>
<evidence type="ECO:0000256" key="2">
    <source>
        <dbReference type="ARBA" id="ARBA00022963"/>
    </source>
</evidence>
<dbReference type="PANTHER" id="PTHR10272:SF0">
    <property type="entry name" value="PLATELET-ACTIVATING FACTOR ACETYLHYDROLASE"/>
    <property type="match status" value="1"/>
</dbReference>
<feature type="chain" id="PRO_5026192110" evidence="4">
    <location>
        <begin position="20"/>
        <end position="433"/>
    </location>
</feature>
<dbReference type="Pfam" id="PF03403">
    <property type="entry name" value="PAF-AH_p_II"/>
    <property type="match status" value="1"/>
</dbReference>
<keyword evidence="2" id="KW-0442">Lipid degradation</keyword>
<dbReference type="SUPFAM" id="SSF53474">
    <property type="entry name" value="alpha/beta-Hydrolases"/>
    <property type="match status" value="1"/>
</dbReference>
<accession>A0A6I4LSY3</accession>
<dbReference type="Gene3D" id="3.40.50.1820">
    <property type="entry name" value="alpha/beta hydrolase"/>
    <property type="match status" value="1"/>
</dbReference>
<keyword evidence="4" id="KW-0732">Signal</keyword>
<keyword evidence="3" id="KW-0443">Lipid metabolism</keyword>
<evidence type="ECO:0000313" key="5">
    <source>
        <dbReference type="EMBL" id="MVZ96532.1"/>
    </source>
</evidence>
<gene>
    <name evidence="5" type="ORF">EUU23_02290</name>
</gene>
<dbReference type="OrthoDB" id="9814760at2"/>
<proteinExistence type="predicted"/>
<comment type="caution">
    <text evidence="5">The sequence shown here is derived from an EMBL/GenBank/DDBJ whole genome shotgun (WGS) entry which is preliminary data.</text>
</comment>
<dbReference type="RefSeq" id="WP_160352504.1">
    <property type="nucleotide sequence ID" value="NZ_SDWJ01000001.1"/>
</dbReference>
<evidence type="ECO:0000256" key="1">
    <source>
        <dbReference type="ARBA" id="ARBA00022801"/>
    </source>
</evidence>
<dbReference type="PANTHER" id="PTHR10272">
    <property type="entry name" value="PLATELET-ACTIVATING FACTOR ACETYLHYDROLASE"/>
    <property type="match status" value="1"/>
</dbReference>
<evidence type="ECO:0000256" key="3">
    <source>
        <dbReference type="ARBA" id="ARBA00023098"/>
    </source>
</evidence>
<reference evidence="5 6" key="1">
    <citation type="submission" date="2019-01" db="EMBL/GenBank/DDBJ databases">
        <title>Sphingorhabdus lacus sp.nov., isolated from an oligotrophic freshwater lake.</title>
        <authorList>
            <person name="Park M."/>
        </authorList>
    </citation>
    <scope>NUCLEOTIDE SEQUENCE [LARGE SCALE GENOMIC DNA]</scope>
    <source>
        <strain evidence="5 6">IMCC26285</strain>
    </source>
</reference>
<feature type="signal peptide" evidence="4">
    <location>
        <begin position="1"/>
        <end position="19"/>
    </location>
</feature>
<dbReference type="EMBL" id="SDWJ01000001">
    <property type="protein sequence ID" value="MVZ96532.1"/>
    <property type="molecule type" value="Genomic_DNA"/>
</dbReference>
<keyword evidence="1 5" id="KW-0378">Hydrolase</keyword>
<dbReference type="AlphaFoldDB" id="A0A6I4LSY3"/>
<dbReference type="Proteomes" id="UP000471147">
    <property type="component" value="Unassembled WGS sequence"/>
</dbReference>
<sequence length="433" mass="47047">MKKWVAAWMLLFAILPLHARVPSAPGVDAPELAALGKSAVGFRTFSFIQRNQPDVENADPEKDVLFRKDRHLRVDIWYPATVSKDAKRVRYTGSLWGEPPLPPVSFTQNGLAVADAKPVGTRHPLIIVSHGYSNNPAVMTWLTENLASKGYVVAAIHHRDPNPYVVSATNRAAPNFYRPKDIAFISERLRDTLGNLIDPDTIGLIGYSQGGYGVLTAGGATLDPDGPNMKLVAGGALKSIARGATDENLIKVRGVKAIIALAPAGGLPKSAWGAEGLAAIKAPLLLIQGDQDPVVDYKSGALAVFGGATHAERYLLTYRQAGHSIALNPAPTEMQRSVWDMDWFEDPIWRQDRIIGINLHFITAFLAVQLRNDKATRAYLDVPIADSDLGEWNAPAGTPWGAYSPGAPDATLWKGFQRRHARGMELRHAEPAK</sequence>
<organism evidence="5 6">
    <name type="scientific">Sphingorhabdus profundilacus</name>
    <dbReference type="NCBI Taxonomy" id="2509718"/>
    <lineage>
        <taxon>Bacteria</taxon>
        <taxon>Pseudomonadati</taxon>
        <taxon>Pseudomonadota</taxon>
        <taxon>Alphaproteobacteria</taxon>
        <taxon>Sphingomonadales</taxon>
        <taxon>Sphingomonadaceae</taxon>
        <taxon>Sphingorhabdus</taxon>
    </lineage>
</organism>
<name>A0A6I4LSY3_9SPHN</name>
<dbReference type="InterPro" id="IPR029058">
    <property type="entry name" value="AB_hydrolase_fold"/>
</dbReference>
<evidence type="ECO:0000313" key="6">
    <source>
        <dbReference type="Proteomes" id="UP000471147"/>
    </source>
</evidence>
<keyword evidence="6" id="KW-1185">Reference proteome</keyword>